<dbReference type="EMBL" id="WUTW01000002">
    <property type="protein sequence ID" value="MXQ65123.1"/>
    <property type="molecule type" value="Genomic_DNA"/>
</dbReference>
<evidence type="ECO:0000313" key="13">
    <source>
        <dbReference type="EMBL" id="MXQ65123.1"/>
    </source>
</evidence>
<dbReference type="CDD" id="cd07346">
    <property type="entry name" value="ABC_6TM_exporters"/>
    <property type="match status" value="1"/>
</dbReference>
<dbReference type="PANTHER" id="PTHR43394">
    <property type="entry name" value="ATP-DEPENDENT PERMEASE MDL1, MITOCHONDRIAL"/>
    <property type="match status" value="1"/>
</dbReference>
<keyword evidence="14" id="KW-1185">Reference proteome</keyword>
<evidence type="ECO:0000313" key="14">
    <source>
        <dbReference type="Proteomes" id="UP000431901"/>
    </source>
</evidence>
<dbReference type="GO" id="GO:0015421">
    <property type="term" value="F:ABC-type oligopeptide transporter activity"/>
    <property type="evidence" value="ECO:0007669"/>
    <property type="project" value="TreeGrafter"/>
</dbReference>
<dbReference type="Proteomes" id="UP000431901">
    <property type="component" value="Unassembled WGS sequence"/>
</dbReference>
<reference evidence="13 14" key="1">
    <citation type="submission" date="2019-12" db="EMBL/GenBank/DDBJ databases">
        <title>Nocardia macrotermitis sp. nov. and Nocardia aurantia sp. nov., isolated from the gut of the fungus growing-termite Macrotermes natalensis.</title>
        <authorList>
            <person name="Christine B."/>
            <person name="Rene B."/>
        </authorList>
    </citation>
    <scope>NUCLEOTIDE SEQUENCE [LARGE SCALE GENOMIC DNA]</scope>
    <source>
        <strain evidence="13 14">DSM 102126</strain>
    </source>
</reference>
<dbReference type="AlphaFoldDB" id="A0A6I4W756"/>
<dbReference type="SUPFAM" id="SSF52540">
    <property type="entry name" value="P-loop containing nucleoside triphosphate hydrolases"/>
    <property type="match status" value="1"/>
</dbReference>
<comment type="subcellular location">
    <subcellularLocation>
        <location evidence="1">Cell membrane</location>
        <topology evidence="1">Multi-pass membrane protein</topology>
    </subcellularLocation>
</comment>
<keyword evidence="9 10" id="KW-0472">Membrane</keyword>
<dbReference type="FunFam" id="3.40.50.300:FF:001001">
    <property type="entry name" value="Multidrug ABC transporter ATP-binding protein"/>
    <property type="match status" value="1"/>
</dbReference>
<evidence type="ECO:0000256" key="9">
    <source>
        <dbReference type="ARBA" id="ARBA00023136"/>
    </source>
</evidence>
<dbReference type="Pfam" id="PF00005">
    <property type="entry name" value="ABC_tran"/>
    <property type="match status" value="1"/>
</dbReference>
<dbReference type="InterPro" id="IPR011527">
    <property type="entry name" value="ABC1_TM_dom"/>
</dbReference>
<feature type="domain" description="ABC transporter" evidence="11">
    <location>
        <begin position="339"/>
        <end position="571"/>
    </location>
</feature>
<evidence type="ECO:0000256" key="5">
    <source>
        <dbReference type="ARBA" id="ARBA00022692"/>
    </source>
</evidence>
<dbReference type="GO" id="GO:0005886">
    <property type="term" value="C:plasma membrane"/>
    <property type="evidence" value="ECO:0007669"/>
    <property type="project" value="UniProtKB-SubCell"/>
</dbReference>
<feature type="transmembrane region" description="Helical" evidence="10">
    <location>
        <begin position="259"/>
        <end position="290"/>
    </location>
</feature>
<keyword evidence="5 10" id="KW-0812">Transmembrane</keyword>
<organism evidence="13 14">
    <name type="scientific">Actinomadura rayongensis</name>
    <dbReference type="NCBI Taxonomy" id="1429076"/>
    <lineage>
        <taxon>Bacteria</taxon>
        <taxon>Bacillati</taxon>
        <taxon>Actinomycetota</taxon>
        <taxon>Actinomycetes</taxon>
        <taxon>Streptosporangiales</taxon>
        <taxon>Thermomonosporaceae</taxon>
        <taxon>Actinomadura</taxon>
    </lineage>
</organism>
<comment type="caution">
    <text evidence="13">The sequence shown here is derived from an EMBL/GenBank/DDBJ whole genome shotgun (WGS) entry which is preliminary data.</text>
</comment>
<dbReference type="SUPFAM" id="SSF90123">
    <property type="entry name" value="ABC transporter transmembrane region"/>
    <property type="match status" value="1"/>
</dbReference>
<evidence type="ECO:0000256" key="3">
    <source>
        <dbReference type="ARBA" id="ARBA00022475"/>
    </source>
</evidence>
<dbReference type="PROSITE" id="PS50893">
    <property type="entry name" value="ABC_TRANSPORTER_2"/>
    <property type="match status" value="1"/>
</dbReference>
<dbReference type="PANTHER" id="PTHR43394:SF1">
    <property type="entry name" value="ATP-BINDING CASSETTE SUB-FAMILY B MEMBER 10, MITOCHONDRIAL"/>
    <property type="match status" value="1"/>
</dbReference>
<dbReference type="Gene3D" id="3.40.50.300">
    <property type="entry name" value="P-loop containing nucleotide triphosphate hydrolases"/>
    <property type="match status" value="1"/>
</dbReference>
<keyword evidence="4" id="KW-0997">Cell inner membrane</keyword>
<feature type="transmembrane region" description="Helical" evidence="10">
    <location>
        <begin position="25"/>
        <end position="47"/>
    </location>
</feature>
<keyword evidence="6" id="KW-0547">Nucleotide-binding</keyword>
<dbReference type="InterPro" id="IPR027417">
    <property type="entry name" value="P-loop_NTPase"/>
</dbReference>
<sequence length="578" mass="58136">MTLPTAGPAATRRALLALSRPHRGAAVAAVLTLVVATACGLVVPPVLGHLVDVVLDGRGAGAVTAPVLLLLAAAVGQAVLTGVGNALVARFGETLLAGLREKVVGRALRLPSDQVERAGRGELVARVSGDVAVIAGAVRTALPALAGSGLTVLLTVAGLAALDWRFALAGLLAAPLQVAALRWYLRRSTPVFAAERAAAGDRTRQILDSIGGADALRAYGLGDAHRAAVADRSSAALSQALTASRLATRFFGRLNLAEFVGLGAILGTGYLLVGAGSATVGATAAAALYFHRVFDPVNTLLGEFGTAQEAAAGLARLVGVADAPLPPGPGDAVPRDGSVTASDITFAYTPSHPVLHEVAFSAAPGEHVALVGTSGAGKTTLAKVVAGIHPPDAGTVLLGGTPVNALASLRRHIALVTQEVHVFAGPLAADLRLAASDASDADLRAALAAVDALTWVDALPDGLATVVGEGGHRLTTTEAQQLALARVLLADPAVVVLDEATADAGSAGARLLDRAADRVLSGRTALIVAHRLNQAATADRIVVLEAGRIVETGTHDALVASGGRYATLWAAWSGARTT</sequence>
<dbReference type="GO" id="GO:0005524">
    <property type="term" value="F:ATP binding"/>
    <property type="evidence" value="ECO:0007669"/>
    <property type="project" value="UniProtKB-KW"/>
</dbReference>
<evidence type="ECO:0000256" key="1">
    <source>
        <dbReference type="ARBA" id="ARBA00004651"/>
    </source>
</evidence>
<dbReference type="PROSITE" id="PS50929">
    <property type="entry name" value="ABC_TM1F"/>
    <property type="match status" value="1"/>
</dbReference>
<name>A0A6I4W756_9ACTN</name>
<dbReference type="InterPro" id="IPR003593">
    <property type="entry name" value="AAA+_ATPase"/>
</dbReference>
<keyword evidence="8 10" id="KW-1133">Transmembrane helix</keyword>
<evidence type="ECO:0000256" key="7">
    <source>
        <dbReference type="ARBA" id="ARBA00022840"/>
    </source>
</evidence>
<protein>
    <submittedName>
        <fullName evidence="13">ATP-binding cassette domain-containing protein</fullName>
    </submittedName>
</protein>
<dbReference type="Gene3D" id="1.20.1560.10">
    <property type="entry name" value="ABC transporter type 1, transmembrane domain"/>
    <property type="match status" value="1"/>
</dbReference>
<accession>A0A6I4W756</accession>
<evidence type="ECO:0000256" key="4">
    <source>
        <dbReference type="ARBA" id="ARBA00022519"/>
    </source>
</evidence>
<keyword evidence="3" id="KW-1003">Cell membrane</keyword>
<evidence type="ECO:0000256" key="6">
    <source>
        <dbReference type="ARBA" id="ARBA00022741"/>
    </source>
</evidence>
<feature type="transmembrane region" description="Helical" evidence="10">
    <location>
        <begin position="67"/>
        <end position="88"/>
    </location>
</feature>
<dbReference type="Pfam" id="PF00664">
    <property type="entry name" value="ABC_membrane"/>
    <property type="match status" value="1"/>
</dbReference>
<dbReference type="OrthoDB" id="9806127at2"/>
<proteinExistence type="predicted"/>
<evidence type="ECO:0000259" key="12">
    <source>
        <dbReference type="PROSITE" id="PS50929"/>
    </source>
</evidence>
<dbReference type="SMART" id="SM00382">
    <property type="entry name" value="AAA"/>
    <property type="match status" value="1"/>
</dbReference>
<feature type="transmembrane region" description="Helical" evidence="10">
    <location>
        <begin position="166"/>
        <end position="185"/>
    </location>
</feature>
<dbReference type="InterPro" id="IPR003439">
    <property type="entry name" value="ABC_transporter-like_ATP-bd"/>
</dbReference>
<feature type="domain" description="ABC transmembrane type-1" evidence="12">
    <location>
        <begin position="27"/>
        <end position="309"/>
    </location>
</feature>
<keyword evidence="2" id="KW-0813">Transport</keyword>
<gene>
    <name evidence="13" type="ORF">GQ466_13870</name>
</gene>
<feature type="transmembrane region" description="Helical" evidence="10">
    <location>
        <begin position="141"/>
        <end position="160"/>
    </location>
</feature>
<evidence type="ECO:0000259" key="11">
    <source>
        <dbReference type="PROSITE" id="PS50893"/>
    </source>
</evidence>
<evidence type="ECO:0000256" key="8">
    <source>
        <dbReference type="ARBA" id="ARBA00022989"/>
    </source>
</evidence>
<evidence type="ECO:0000256" key="10">
    <source>
        <dbReference type="SAM" id="Phobius"/>
    </source>
</evidence>
<dbReference type="InterPro" id="IPR039421">
    <property type="entry name" value="Type_1_exporter"/>
</dbReference>
<dbReference type="InterPro" id="IPR036640">
    <property type="entry name" value="ABC1_TM_sf"/>
</dbReference>
<evidence type="ECO:0000256" key="2">
    <source>
        <dbReference type="ARBA" id="ARBA00022448"/>
    </source>
</evidence>
<keyword evidence="7 13" id="KW-0067">ATP-binding</keyword>
<dbReference type="RefSeq" id="WP_161103262.1">
    <property type="nucleotide sequence ID" value="NZ_JBHLYI010000010.1"/>
</dbReference>
<dbReference type="GO" id="GO:0016887">
    <property type="term" value="F:ATP hydrolysis activity"/>
    <property type="evidence" value="ECO:0007669"/>
    <property type="project" value="InterPro"/>
</dbReference>